<dbReference type="GO" id="GO:0015648">
    <property type="term" value="F:lipid-linked peptidoglycan transporter activity"/>
    <property type="evidence" value="ECO:0007669"/>
    <property type="project" value="TreeGrafter"/>
</dbReference>
<comment type="caution">
    <text evidence="6">The sequence shown here is derived from an EMBL/GenBank/DDBJ whole genome shotgun (WGS) entry which is preliminary data.</text>
</comment>
<reference evidence="6" key="1">
    <citation type="journal article" date="2020" name="mSystems">
        <title>Genome- and Community-Level Interaction Insights into Carbon Utilization and Element Cycling Functions of Hydrothermarchaeota in Hydrothermal Sediment.</title>
        <authorList>
            <person name="Zhou Z."/>
            <person name="Liu Y."/>
            <person name="Xu W."/>
            <person name="Pan J."/>
            <person name="Luo Z.H."/>
            <person name="Li M."/>
        </authorList>
    </citation>
    <scope>NUCLEOTIDE SEQUENCE [LARGE SCALE GENOMIC DNA]</scope>
    <source>
        <strain evidence="6">SpSt-222</strain>
    </source>
</reference>
<dbReference type="PANTHER" id="PTHR30474">
    <property type="entry name" value="CELL CYCLE PROTEIN"/>
    <property type="match status" value="1"/>
</dbReference>
<evidence type="ECO:0000256" key="3">
    <source>
        <dbReference type="ARBA" id="ARBA00022960"/>
    </source>
</evidence>
<dbReference type="GO" id="GO:0051301">
    <property type="term" value="P:cell division"/>
    <property type="evidence" value="ECO:0007669"/>
    <property type="project" value="InterPro"/>
</dbReference>
<keyword evidence="2" id="KW-0812">Transmembrane</keyword>
<dbReference type="EMBL" id="DSJL01000009">
    <property type="protein sequence ID" value="HEF64793.1"/>
    <property type="molecule type" value="Genomic_DNA"/>
</dbReference>
<evidence type="ECO:0000313" key="6">
    <source>
        <dbReference type="EMBL" id="HEF64793.1"/>
    </source>
</evidence>
<name>A0A7C1FYS6_THERO</name>
<gene>
    <name evidence="6" type="ORF">ENP47_04235</name>
</gene>
<evidence type="ECO:0000256" key="1">
    <source>
        <dbReference type="ARBA" id="ARBA00004141"/>
    </source>
</evidence>
<dbReference type="InterPro" id="IPR001182">
    <property type="entry name" value="FtsW/RodA"/>
</dbReference>
<comment type="subcellular location">
    <subcellularLocation>
        <location evidence="1">Membrane</location>
        <topology evidence="1">Multi-pass membrane protein</topology>
    </subcellularLocation>
</comment>
<proteinExistence type="predicted"/>
<keyword evidence="3" id="KW-0133">Cell shape</keyword>
<keyword evidence="5" id="KW-0472">Membrane</keyword>
<evidence type="ECO:0000256" key="4">
    <source>
        <dbReference type="ARBA" id="ARBA00022989"/>
    </source>
</evidence>
<dbReference type="GO" id="GO:0005886">
    <property type="term" value="C:plasma membrane"/>
    <property type="evidence" value="ECO:0007669"/>
    <property type="project" value="TreeGrafter"/>
</dbReference>
<evidence type="ECO:0000256" key="2">
    <source>
        <dbReference type="ARBA" id="ARBA00022692"/>
    </source>
</evidence>
<organism evidence="6">
    <name type="scientific">Thermomicrobium roseum</name>
    <dbReference type="NCBI Taxonomy" id="500"/>
    <lineage>
        <taxon>Bacteria</taxon>
        <taxon>Pseudomonadati</taxon>
        <taxon>Thermomicrobiota</taxon>
        <taxon>Thermomicrobia</taxon>
        <taxon>Thermomicrobiales</taxon>
        <taxon>Thermomicrobiaceae</taxon>
        <taxon>Thermomicrobium</taxon>
    </lineage>
</organism>
<dbReference type="GO" id="GO:0008360">
    <property type="term" value="P:regulation of cell shape"/>
    <property type="evidence" value="ECO:0007669"/>
    <property type="project" value="UniProtKB-KW"/>
</dbReference>
<evidence type="ECO:0000256" key="5">
    <source>
        <dbReference type="ARBA" id="ARBA00023136"/>
    </source>
</evidence>
<dbReference type="PANTHER" id="PTHR30474:SF3">
    <property type="entry name" value="PEPTIDOGLYCAN GLYCOSYLTRANSFERASE RODA"/>
    <property type="match status" value="1"/>
</dbReference>
<dbReference type="AlphaFoldDB" id="A0A7C1FYS6"/>
<dbReference type="GO" id="GO:0032153">
    <property type="term" value="C:cell division site"/>
    <property type="evidence" value="ECO:0007669"/>
    <property type="project" value="TreeGrafter"/>
</dbReference>
<protein>
    <submittedName>
        <fullName evidence="6">FtsW/RodA/SpoVE family cell cycle protein</fullName>
    </submittedName>
</protein>
<keyword evidence="4" id="KW-1133">Transmembrane helix</keyword>
<dbReference type="Pfam" id="PF01098">
    <property type="entry name" value="FTSW_RODA_SPOVE"/>
    <property type="match status" value="1"/>
</dbReference>
<sequence length="434" mass="46979">MTRRGFSLRWLELQLLVIPAAVSLIGLSMISLARVGSTRWSWGDLTVSLVFIVAVFATSFWLTLLKVQGDQILLPIVVMLACLGLLLSQRLGPSLPEGGVWASLSERQLVYLIMGLALMWVTVGLVRHFFWLKRLKYTWAVLASFLTFFTMAFGTDLGSGARLWLDLGPITVQPGEVVKVLLVLFLAGYLDDYRELITRSYRVGPFSLPPLPYLIPLVGMWGIAVLAVILQNDLGNALLLFGIFLVMLYVASGRLLYVVGGLAAFAAAFVVALRLVPRVAQRVDIWLDPWSDPTGIGMQPVQADLAFAHGHILGTGWGFGFPQAIPVVATDYAFAALGEELGSLGTVAVIGLYLALVMRGLLVASRIRNSYVRLLSVGLVSVLGLQTLIILAGTVRLLPLTGITLPFISAGGSSLVTNFLLVGLLIRASEFARG</sequence>
<accession>A0A7C1FYS6</accession>